<reference evidence="2 3" key="1">
    <citation type="journal article" date="2008" name="Nature">
        <title>The Trichoplax genome and the nature of placozoans.</title>
        <authorList>
            <person name="Srivastava M."/>
            <person name="Begovic E."/>
            <person name="Chapman J."/>
            <person name="Putnam N.H."/>
            <person name="Hellsten U."/>
            <person name="Kawashima T."/>
            <person name="Kuo A."/>
            <person name="Mitros T."/>
            <person name="Salamov A."/>
            <person name="Carpenter M.L."/>
            <person name="Signorovitch A.Y."/>
            <person name="Moreno M.A."/>
            <person name="Kamm K."/>
            <person name="Grimwood J."/>
            <person name="Schmutz J."/>
            <person name="Shapiro H."/>
            <person name="Grigoriev I.V."/>
            <person name="Buss L.W."/>
            <person name="Schierwater B."/>
            <person name="Dellaporta S.L."/>
            <person name="Rokhsar D.S."/>
        </authorList>
    </citation>
    <scope>NUCLEOTIDE SEQUENCE [LARGE SCALE GENOMIC DNA]</scope>
    <source>
        <strain evidence="2 3">Grell-BS-1999</strain>
    </source>
</reference>
<organism evidence="2 3">
    <name type="scientific">Trichoplax adhaerens</name>
    <name type="common">Trichoplax reptans</name>
    <dbReference type="NCBI Taxonomy" id="10228"/>
    <lineage>
        <taxon>Eukaryota</taxon>
        <taxon>Metazoa</taxon>
        <taxon>Placozoa</taxon>
        <taxon>Uniplacotomia</taxon>
        <taxon>Trichoplacea</taxon>
        <taxon>Trichoplacidae</taxon>
        <taxon>Trichoplax</taxon>
    </lineage>
</organism>
<dbReference type="KEGG" id="tad:TRIADDRAFT_56851"/>
<feature type="signal peptide" evidence="1">
    <location>
        <begin position="1"/>
        <end position="20"/>
    </location>
</feature>
<protein>
    <recommendedName>
        <fullName evidence="4">Secreted protein</fullName>
    </recommendedName>
</protein>
<keyword evidence="3" id="KW-1185">Reference proteome</keyword>
<sequence>MKTALAIVSVLLCMTTIVSAIVTDYVIQTDPRICKNSVLAFKVHGTSVIACPGGWSGHISNSRLCGRGYHLCNKNDKGPKLSKISYSHGIKIPGCYAFNAAHDFGQCIDCENKRHHDDLGGVGVTCPRKTTSQSTSCLTGGTIDAAPNVNSSNNNKGCRYHPGISGVLCCKN</sequence>
<feature type="chain" id="PRO_5002798481" description="Secreted protein" evidence="1">
    <location>
        <begin position="21"/>
        <end position="172"/>
    </location>
</feature>
<dbReference type="AlphaFoldDB" id="B3RWR6"/>
<gene>
    <name evidence="2" type="ORF">TRIADDRAFT_56851</name>
</gene>
<dbReference type="InParanoid" id="B3RWR6"/>
<evidence type="ECO:0000256" key="1">
    <source>
        <dbReference type="SAM" id="SignalP"/>
    </source>
</evidence>
<dbReference type="Proteomes" id="UP000009022">
    <property type="component" value="Unassembled WGS sequence"/>
</dbReference>
<evidence type="ECO:0000313" key="3">
    <source>
        <dbReference type="Proteomes" id="UP000009022"/>
    </source>
</evidence>
<dbReference type="HOGENOM" id="CLU_1557278_0_0_1"/>
<dbReference type="GeneID" id="6753848"/>
<dbReference type="EMBL" id="DS985245">
    <property type="protein sequence ID" value="EDV24745.1"/>
    <property type="molecule type" value="Genomic_DNA"/>
</dbReference>
<dbReference type="CTD" id="6753848"/>
<accession>B3RWR6</accession>
<evidence type="ECO:0000313" key="2">
    <source>
        <dbReference type="EMBL" id="EDV24745.1"/>
    </source>
</evidence>
<evidence type="ECO:0008006" key="4">
    <source>
        <dbReference type="Google" id="ProtNLM"/>
    </source>
</evidence>
<name>B3RWR6_TRIAD</name>
<dbReference type="PhylomeDB" id="B3RWR6"/>
<proteinExistence type="predicted"/>
<keyword evidence="1" id="KW-0732">Signal</keyword>
<dbReference type="RefSeq" id="XP_002112635.1">
    <property type="nucleotide sequence ID" value="XM_002112599.1"/>
</dbReference>